<protein>
    <submittedName>
        <fullName evidence="3">Uncharacterized protein</fullName>
    </submittedName>
</protein>
<dbReference type="Proteomes" id="UP000324748">
    <property type="component" value="Unassembled WGS sequence"/>
</dbReference>
<evidence type="ECO:0000256" key="1">
    <source>
        <dbReference type="SAM" id="MobiDB-lite"/>
    </source>
</evidence>
<keyword evidence="2" id="KW-0472">Membrane</keyword>
<evidence type="ECO:0000256" key="2">
    <source>
        <dbReference type="SAM" id="Phobius"/>
    </source>
</evidence>
<keyword evidence="2" id="KW-1133">Transmembrane helix</keyword>
<keyword evidence="4" id="KW-1185">Reference proteome</keyword>
<dbReference type="OrthoDB" id="10529347at2759"/>
<dbReference type="AlphaFoldDB" id="A0A5B0N4D6"/>
<feature type="transmembrane region" description="Helical" evidence="2">
    <location>
        <begin position="70"/>
        <end position="89"/>
    </location>
</feature>
<sequence>MLLIYFLLKVLERRSLVSNSRLTITDSNSPVTLQQIMSDLEKGKSEKGSKSTAAPPAKKDAKPDNSWSKIPLAIAIFLMVILIILFSTCKFLPRFVSQHCQAAPVYYTNNT</sequence>
<feature type="compositionally biased region" description="Basic and acidic residues" evidence="1">
    <location>
        <begin position="40"/>
        <end position="49"/>
    </location>
</feature>
<feature type="region of interest" description="Disordered" evidence="1">
    <location>
        <begin position="40"/>
        <end position="65"/>
    </location>
</feature>
<reference evidence="3 4" key="1">
    <citation type="submission" date="2019-05" db="EMBL/GenBank/DDBJ databases">
        <title>Emergence of the Ug99 lineage of the wheat stem rust pathogen through somatic hybridization.</title>
        <authorList>
            <person name="Li F."/>
            <person name="Upadhyaya N.M."/>
            <person name="Sperschneider J."/>
            <person name="Matny O."/>
            <person name="Nguyen-Phuc H."/>
            <person name="Mago R."/>
            <person name="Raley C."/>
            <person name="Miller M.E."/>
            <person name="Silverstein K.A.T."/>
            <person name="Henningsen E."/>
            <person name="Hirsch C.D."/>
            <person name="Visser B."/>
            <person name="Pretorius Z.A."/>
            <person name="Steffenson B.J."/>
            <person name="Schwessinger B."/>
            <person name="Dodds P.N."/>
            <person name="Figueroa M."/>
        </authorList>
    </citation>
    <scope>NUCLEOTIDE SEQUENCE [LARGE SCALE GENOMIC DNA]</scope>
    <source>
        <strain evidence="3">21-0</strain>
    </source>
</reference>
<evidence type="ECO:0000313" key="4">
    <source>
        <dbReference type="Proteomes" id="UP000324748"/>
    </source>
</evidence>
<comment type="caution">
    <text evidence="3">The sequence shown here is derived from an EMBL/GenBank/DDBJ whole genome shotgun (WGS) entry which is preliminary data.</text>
</comment>
<keyword evidence="2" id="KW-0812">Transmembrane</keyword>
<proteinExistence type="predicted"/>
<gene>
    <name evidence="3" type="ORF">PGT21_017449</name>
</gene>
<dbReference type="EMBL" id="VSWC01000118">
    <property type="protein sequence ID" value="KAA1084095.1"/>
    <property type="molecule type" value="Genomic_DNA"/>
</dbReference>
<accession>A0A5B0N4D6</accession>
<evidence type="ECO:0000313" key="3">
    <source>
        <dbReference type="EMBL" id="KAA1084095.1"/>
    </source>
</evidence>
<name>A0A5B0N4D6_PUCGR</name>
<organism evidence="3 4">
    <name type="scientific">Puccinia graminis f. sp. tritici</name>
    <dbReference type="NCBI Taxonomy" id="56615"/>
    <lineage>
        <taxon>Eukaryota</taxon>
        <taxon>Fungi</taxon>
        <taxon>Dikarya</taxon>
        <taxon>Basidiomycota</taxon>
        <taxon>Pucciniomycotina</taxon>
        <taxon>Pucciniomycetes</taxon>
        <taxon>Pucciniales</taxon>
        <taxon>Pucciniaceae</taxon>
        <taxon>Puccinia</taxon>
    </lineage>
</organism>